<dbReference type="InterPro" id="IPR053786">
    <property type="entry name" value="LEPRxLL_CS"/>
</dbReference>
<protein>
    <submittedName>
        <fullName evidence="3">DUF4347 domain-containing protein</fullName>
    </submittedName>
</protein>
<dbReference type="SUPFAM" id="SSF51120">
    <property type="entry name" value="beta-Roll"/>
    <property type="match status" value="5"/>
</dbReference>
<dbReference type="EMBL" id="CP044222">
    <property type="protein sequence ID" value="QEW06795.1"/>
    <property type="molecule type" value="Genomic_DNA"/>
</dbReference>
<dbReference type="InterPro" id="IPR025592">
    <property type="entry name" value="DUF4347"/>
</dbReference>
<reference evidence="3 4" key="1">
    <citation type="submission" date="2019-09" db="EMBL/GenBank/DDBJ databases">
        <title>Nitrincola iocasae sp. nov., a bacterium isolated from the sediment collected at a cold seep field in South China Sea.</title>
        <authorList>
            <person name="Zhang H."/>
            <person name="Wang H."/>
            <person name="Li C."/>
        </authorList>
    </citation>
    <scope>NUCLEOTIDE SEQUENCE [LARGE SCALE GENOMIC DNA]</scope>
    <source>
        <strain evidence="3 4">KXZD1103</strain>
    </source>
</reference>
<feature type="domain" description="DUF4347" evidence="2">
    <location>
        <begin position="103"/>
        <end position="264"/>
    </location>
</feature>
<dbReference type="InterPro" id="IPR013783">
    <property type="entry name" value="Ig-like_fold"/>
</dbReference>
<feature type="compositionally biased region" description="Acidic residues" evidence="1">
    <location>
        <begin position="6093"/>
        <end position="6110"/>
    </location>
</feature>
<feature type="region of interest" description="Disordered" evidence="1">
    <location>
        <begin position="6086"/>
        <end position="6159"/>
    </location>
</feature>
<organism evidence="3 4">
    <name type="scientific">Nitrincola iocasae</name>
    <dbReference type="NCBI Taxonomy" id="2614693"/>
    <lineage>
        <taxon>Bacteria</taxon>
        <taxon>Pseudomonadati</taxon>
        <taxon>Pseudomonadota</taxon>
        <taxon>Gammaproteobacteria</taxon>
        <taxon>Oceanospirillales</taxon>
        <taxon>Oceanospirillaceae</taxon>
        <taxon>Nitrincola</taxon>
    </lineage>
</organism>
<dbReference type="Gene3D" id="2.150.10.10">
    <property type="entry name" value="Serralysin-like metalloprotease, C-terminal"/>
    <property type="match status" value="2"/>
</dbReference>
<dbReference type="Proteomes" id="UP000325606">
    <property type="component" value="Chromosome"/>
</dbReference>
<dbReference type="RefSeq" id="WP_151055582.1">
    <property type="nucleotide sequence ID" value="NZ_CP044222.1"/>
</dbReference>
<evidence type="ECO:0000313" key="3">
    <source>
        <dbReference type="EMBL" id="QEW06795.1"/>
    </source>
</evidence>
<name>A0A5J6LDY2_9GAMM</name>
<dbReference type="InterPro" id="IPR011049">
    <property type="entry name" value="Serralysin-like_metalloprot_C"/>
</dbReference>
<gene>
    <name evidence="3" type="ORF">F5I99_09925</name>
</gene>
<dbReference type="InterPro" id="IPR010221">
    <property type="entry name" value="VCBS_dom"/>
</dbReference>
<feature type="compositionally biased region" description="Acidic residues" evidence="1">
    <location>
        <begin position="6147"/>
        <end position="6159"/>
    </location>
</feature>
<sequence>MGSAARYLHNAAGQSWKHRALRQWHGLIRRSLDTQRVNSQRQATTEVELLEQRFMLSGDLLVIPPTPQDTQESVINLQHQAEADMLADFSLGGVQQQSLIDELIFIDTAVEQPESLIEQALAQRGDGQARVEVVYLDAGADGVQQISQWLSQYADLQAIHIISHGEAASVQLGNTTLDTTSLDAYAKVLNSWQTALAEGADLLFYGCSVAEGEAGQAFVERIAELTGADVAASDDMTGAEQLGGNWIFEYTTGVIETQALFSAGHTVYDALLADLTFTDESKSAILTSLENLDQLGNQALNDALSNADIPGLSNTSILSLLDLGGANFDLHANANNYFASGGPHTLSGLVSYLNNNSALLLIDGIEATLTVDASNPAMPIYGLRLTADLQRNSTHTVTLNPAGYTLDAITADAVTRLKLALEAGIRLSTDPSVDPEGFIRADKLQLSTQMSGEGDFSLNLGAAFTLQDPDNLDNSRQITNSEYAVSLIQRQVIAEAQGRFALSGATQQAAFGAQAYLALQGILNGDALSFNFYRDANLSDAAIQAQLQTLLAHWAQLAVQLDQLQALSVELPLVDQSLLSLMVTEDGRTLGDIFQFGYYLPGGGFTTVLQQYLSQGDATYMGLMLELQDYLHGRGTYSSLQSLIPANASDSLFNVTGGLNTAGNELALGLELALNREFLAQLSFGDALAKVGFAWGDGQGITLNALIDFKFDHRITTSSASFDLNELALQVSAPTGTFYAPALLGALPVTASGVLTFDSGRVTVTAVDDVVSADTSTAEVNAALSMTLSGDLFGVPLETLAGGVPGVEISFNNGTATSWTDIANYNSEATLSHFTQLSALSSLEPQQLMDMLSDVVLYLESLRDSGAFDGLLPFTGVNLGQGLDFSQGLADLFNEGLQATRQEILAGQAISPRLTDNLSFDLQVQMPGQSELSVLTITLLASETSSFTHINQLASLIDQKIAQAANAVLGWQLLDSDVPVTALVPVAAVTELIKGGLLQAGRYSNAQQQVRLHTSGGDFRIRVGDGSWSAEVSSYSSAAELQRVLENLPEIGKGNVQVTGEARNWQVTFVGALSGQEVAPLEVEFAANAKAGGLLEVSARELDRVDGLTYGRLVISQTQPGTFEKLNIAPSVGIQFSEEQAAAFDVDEDTPVQPAVYQLQLIHAAGGSFSVNFSYDGQSFETETISLEGEGTWSDRIALALNKAINDAYRDDNAGHVDQEYLTVELAPLGTTNDGIQSFYIAANILEVSAGKTLSGFSADITELRSQPGVQVFVTTLQEGRVGTSAEGWLDEVQRLTLANVAGGSLQMLLNLADEALESDILSLTTSGELKTANQLAADLASTLYQMLIKVYADLDPADIQVSVVAGQGYTFDIRFTGQLSGQDINTLSINKTSIVSASDFTTSYADLTLAGFQAAGESMQTHSQPGFTDWHVLMDRFQHATNSLLNNTLTTEFAEFSVNPRFDLASQTLWLDLFVGSGIQIDAVQLLLDAEAGGLEGFNVDAWMDITHETFFNGSLGFDLSQPQAISLLAVGPVVGSVTGTQADPVLNNQTLSLGFNVDGRQFNLADILAAQPTENGFATAADQQVSVTSQTDYINSSVNAFIRVNGSVLENSEISALGRAPGLALKVGSDEYVSVINGLDAGATIEVVIQINGVERSLLVDSTITANALRDSINSAFNSAFGATLNGDRLVSILNAELAAIPGTGPLAGYDNLAGALYFELTAEGQLQLRTFAAVNQIILTQPNTAEGVVGLEALGIQMGVENAIRPAPDSNYTLPSDGRLTEDAVFQLRLDNAIAIDITLPASLTVDNTSLADLMADIQQVLNSIDISSHAYLGTLDGGLGYTHLGQLIRANLLSTEIDTGLDLSFGNEADADQDIEHSYYLELQVLGNNIARAQIEMADEGNIGNRELGLTARQSVKTAAVSMQMQNAMIGGQFSAAMQAGGSASGQQGLLELLFGDIQIADGAYQGAFEYYLVDTLNSNDTSLDFNAALDSVLVQGAQLGLTADTPVRDQATLLFTPFNQQGQTVRDVGLTISFDAFTLDDQAYEALDLAVVLRQLATQNNTSVADLAADLNDAIHVALSAHFEGVTNPFDGHVFVVVDDTGRFEKLRFVTFAHGEGATRVEQQKVQMTLRNRLLLDEYSAEGLVWSESTQAAITLDAIQVRLPNGFTDQLGNILSSPDVIGSLVLNLDNTAAVLSQQDTQADMSGSLPDFGLYQGLAVQNWEGMLDDLTQLASLLGNLANMGELSLFGQKLQVLNKSLHELLNLQSHFNQVYDELSQIDQANFRSLQTQLESAFGLEANTIDYYLNTDRQALVINIPFTLAFESLEQFNLLLADARLIQMFSTADQALLKELLGPTLSITDANQESLLRLFREVTFNLELGLDLAREDEGQPNSNLGRLFLFNARDQGGTSMQFRLFNDTEQTLNFASPVTLYELQVDGGKVELDLEGGYQLNSDGGRLYLGEYAAHVVASMLPVQVQASDENGQPLFEDDGTTPVMVSSANTDATNAVNAIKQGAFDLSLTGDIEASLPLSIVVSDHLADLTAEELPIFVNPMPIGTAEIAIRDLNKLLSKMLEDSLNLNTQVAEAARPPLVSSGSGDLNQEGVPGDNQDESGLPGVDLTPDNPLTGGEGEYTQPSEGIQVPVFSAPEVQPDSNGFDLSLILPNLGGWQETFLQVLQNAGLGEDFCDPDGVRLKSAPLLFLLSDPAFVVETLDTVLSAFQSVIDTLTSGVVGPIIGAEALQEMTQFVAGLREGFVSSLTNALNSVIFNYGSLDNGLRMVLFDLLYHPDNPYLSFLRDYNGDGIITPDDIVLEYVAQDADQYTFVNIPELTTLLEAEQLWAIRNLTEGGQRTGWVASGERLQQADADGNLVFRDATGNAYIRMPQLDEMDQQREDEDGNLLFEYYAAVRVNVAAEGETPVYEIQPVVGAEAVELDADKLKPCYLGIAGQVIVDLTYQDLFGGFWYRENMSGDPDFLTDDQAEAIDAFLASDTFLSQFPGWDGELTADVIEVIREEFINDSDLRELKFVSYSDEQVNASKQLVFAQSSSVQFRMNLGQTIELPDASVAFDVGVPGLNLEIDGGLAVNLDWDFFLGFGLDVNQGFYLVANMPGHAGIGQVTEFAEDSQALYGKAWVATGFADAGILRDSAGFPVDADGNRILNDEGYPLTVEEEALYADQLVSMDEAISNLWSLEDGVEVSEIQFQISAFLAPSPNETNFYEQRVVEEYFNLETKQIEKRFVKNGNQYVYEVVYTDQPKLDAEGNTLYELAWEYETEVVDGREQIKYEALLSAAGHFVYRRQTGNGQYEYKEENSRLTNTGGWELMLQTDRFGDPIPIYTLDGNGQRIAVMVDGEQALMTDRFGRYVPQYKELRAPASLQAELLFMNGTITDNYSGWIKDNEGRVWGDREAWQDDTFGTIWYDDQSDFDAWGVSDTLFDGKTGYEGSRTQFLARFEIDLTDNASLGFSSGDTLGLDEGVAGEVDDILDGTFGGSDGRLTYNVLATNDLGDLFETHWEAYAQINLQMQLGVGFGDAIQPDLLPAIEGNFQLTWSAEKEDPDQPEWQQWMDRFEELTSSDYYSLFADQPGVWMTDIALDMGTFFSNFLEPVIDVISVVTDPFAPVIEQLTKPIPGISDLMRKNYSLVDMAVDFSKISGGNAKIDFIVSLISLFDTINSLKAVIDAGGSTVKLPVFDVLLLAGNSHSEFALDNALNYIGGVADFSAVAKAIPGETTISLDQGMNDFFAALEKPANALQFPIIDNPADAVLGLLFGKPVDLVTYTPANLEVGVGFRKSFPVYPPLFVGVGGEIKLEAFITLGFDTYGVIKFLDSKNVVDVMDGFYISDNIDSRGVDQPEVMLSAQLVAFAELNAVVARGGVEGGIRFEGTLDLCDPDQDGKVRGSEIYAILDKNPAALVSLDMRATAFIRAYLDVLALIKYVRVWEYTFMDVTLFEWSLDLCNQDPVLASMDGSVLVLNTGSGFAGVDGYPKISFDASDRLRKSTEDGDEHYTLNLSGSNIEIVAVLPNGQEYTQTYRRSTAVHGFSGAGTDVFDARGLGNIPVYFVAGSGDNTFYASNAASGNVLIGGTQGIARLYGGSGEDMLIARGGQTVMEGKAGDDTYRFLNEWGRVTISDNQGRNILDFSAQKRSVTFDDAALNAVQGRNVVQWQANTQIHLVKGGQANDWLNFAGDAQNLMITLTGLNAGWVTSSTSGMGQFNLPANGTQQGAAETSGQGFTFVGFENVLGGKGSDVFRVQAGASVTGSLRGDTGMDNVNARNTIDFSEFTQGVQVDQTGTSRFSGTGNISVRGFHNMFGGAGNDVLIGNSYNNLIVGKGGSDNLSAIGGHNLLIADSFRTYRNGDSSVSATQVGDYTSLQQAGLAGGHGNDGRMWLWKDKTLESIGLGNGSQVLRGAGGNDILMGSLGSDRILSGEGNNTIMADLGLMRIDFNYNLPLYMESFGAAGGGNDSIVLGGGNNIVIAGNGSDSITAADRADSLNIILGDNGHIAFKTDQRTFAVNAQGLRMLDYIEAPVNEMGGAGGNNLIQMDSGSAIIFGGASNDVISMAASSSTAQNVRFIAGDHARIETDGNGGVVLFKTLDIENSSGGDDFIRIGDGADSALRHLGSNFILGGMGSDTILISAHYDENGQLIRGKAQSEDIILGDNGEIRWTVSGNGKPNLLQSVRTLEDDKGGDDVIITGNAGKVILGGFGSDEIAALDGINIVFGDNAELQYDAVAVNGVLRLAQSKNEVLGGNDTIVLGEGYKLVSGSIGDDVISIDVQGTPEAFGVEWDTDGGFLAGVTGISAVIAGFGGVLTVPAQEARGRTGRYIAGDNLRATFDQRGGLTNLATTDQIAATGGDDQITVGRQNTSAYLGLNVVLGGMGGDQILVQSGSMAENVIFGDNGQYDRQALSYQMLSLISSVPNSGGSDTIQVGSGDNILIGGFGNDTLRLDSDDQHALVAAHFNRSIVLGDSGEVVYSGGALQRIESLGHNAGGSDSVTIGDGDVTFVGGFGGDTLNINSNRSAFRILAGDNARMIFAPVQDIREQAASLTRIITLDQVSATGGNDVMNIGVPGASTGDMGEVIALGGVGSDAISVSGERARVTLLGDNGEVQRMAGHQGHRLLVSSLDSTLGAGGTLHTVAGDYVIIGGSGGDNIRAGKGTGVVLGDHGRINYSSEGYLSSLTSLSIAQGGNDTIELGVGSGSDGNKYVMGGVGSDSIFLSSNRGSAAEPTERAVAGDNASMAFDALGRLTSFTTLDSELATGGNDQINLSISGDREGEAITDYNVVAGGMGDDDINIQGSTRSNDVISGDNLDYRRSIGVSGERQHLFAGVLVPTSGGNDTIRVGAGDKILFGGQGNDRMTANTEAGDRTLMFGDAGNAVFNSNGNGELIQLLSTATQMGGQDNLSVTGGELFLFAGLGGDTVTVAGDDEATRIISGASAQVNFDQGTAVLLQSAGPDQVDAGSADTHFILPNSGTNFVIGGPGFDTLTGSQGDQHRLLPGSGSINLLTKVVSVVVLGDEGELGFTLDDEYATGLPDENGVYLKRPGRDFVRATPVVDPDDPDPTDPDDPTDFTYFGVGSVTEDIANEISGRIAYPALEGGFATFDTQQNSQSGLYGYLTVLENGAWQYNLAHDAQGLNADLNARVQALTDGDQRTEYFTVTTTDGSTTTVIITVNGRTDTPADVSAQIQEDAEQLSISGQVVDTNDSQQRTLFQPFESEGTFGVLVLHADGRWEYQLDNDKAQLLRDGDLAVDLFLVQTLDGATSQIAITVEGVNDAAEIQGSSTAALVEDATDAERVLRVEGQLRVAEVDAGENRFDLQRIEAAQGVFGELQLSAEGDWVYTVRNGDIQYLRAGETLIESFTVYSLDGTASEEIQITLTGVNNSAQVSGQLSGLVVENQQLSASGSLNVVDADLNQSAFPADIHQSVYGQLQINAQGQWFYQLQADSLPLRDLNRDQVVYDRFTLNTLDGTAFIVEIRITGETGVREAGQDSDALNSPSVIDWNNQLPSTSAITSSNYSLDTDQETNDSAGVQKVRVSVQTLGQQGFMQLRAPAPPITGVQLRTYLSKGLLEQGLQMKTQPPADISSDEPADNEEQDAVEQEDQNQTFTDPGLSVTGESIDNPTAADGPDPEGSNVDTTEGTEETEEVEEINEDAASLQVLQTLAQTAALTTRPGRILWGWNG</sequence>
<dbReference type="NCBIfam" id="NF012209">
    <property type="entry name" value="LEPR-8K"/>
    <property type="match status" value="1"/>
</dbReference>
<dbReference type="PANTHER" id="PTHR38340">
    <property type="entry name" value="S-LAYER PROTEIN"/>
    <property type="match status" value="1"/>
</dbReference>
<evidence type="ECO:0000259" key="2">
    <source>
        <dbReference type="Pfam" id="PF14252"/>
    </source>
</evidence>
<dbReference type="NCBIfam" id="TIGR01965">
    <property type="entry name" value="VCBS_repeat"/>
    <property type="match status" value="4"/>
</dbReference>
<dbReference type="Gene3D" id="2.60.40.10">
    <property type="entry name" value="Immunoglobulins"/>
    <property type="match status" value="2"/>
</dbReference>
<dbReference type="InterPro" id="IPR050557">
    <property type="entry name" value="RTX_toxin/Mannuronan_C5-epim"/>
</dbReference>
<accession>A0A5J6LDY2</accession>
<evidence type="ECO:0000256" key="1">
    <source>
        <dbReference type="SAM" id="MobiDB-lite"/>
    </source>
</evidence>
<keyword evidence="4" id="KW-1185">Reference proteome</keyword>
<feature type="region of interest" description="Disordered" evidence="1">
    <location>
        <begin position="2596"/>
        <end position="2641"/>
    </location>
</feature>
<proteinExistence type="predicted"/>
<dbReference type="Pfam" id="PF14252">
    <property type="entry name" value="DUF4347"/>
    <property type="match status" value="1"/>
</dbReference>
<dbReference type="KEGG" id="nik:F5I99_09925"/>
<evidence type="ECO:0000313" key="4">
    <source>
        <dbReference type="Proteomes" id="UP000325606"/>
    </source>
</evidence>
<dbReference type="PANTHER" id="PTHR38340:SF1">
    <property type="entry name" value="S-LAYER PROTEIN"/>
    <property type="match status" value="1"/>
</dbReference>